<dbReference type="EMBL" id="CAMAPE010000077">
    <property type="protein sequence ID" value="CAH9118820.1"/>
    <property type="molecule type" value="Genomic_DNA"/>
</dbReference>
<keyword evidence="1" id="KW-1133">Transmembrane helix</keyword>
<proteinExistence type="predicted"/>
<evidence type="ECO:0000313" key="3">
    <source>
        <dbReference type="Proteomes" id="UP001152484"/>
    </source>
</evidence>
<dbReference type="Proteomes" id="UP001152484">
    <property type="component" value="Unassembled WGS sequence"/>
</dbReference>
<keyword evidence="1" id="KW-0472">Membrane</keyword>
<accession>A0A9P1A091</accession>
<dbReference type="AlphaFoldDB" id="A0A9P1A091"/>
<name>A0A9P1A091_CUSEU</name>
<evidence type="ECO:0000256" key="1">
    <source>
        <dbReference type="SAM" id="Phobius"/>
    </source>
</evidence>
<protein>
    <submittedName>
        <fullName evidence="2">Uncharacterized protein</fullName>
    </submittedName>
</protein>
<comment type="caution">
    <text evidence="2">The sequence shown here is derived from an EMBL/GenBank/DDBJ whole genome shotgun (WGS) entry which is preliminary data.</text>
</comment>
<gene>
    <name evidence="2" type="ORF">CEURO_LOCUS22097</name>
</gene>
<organism evidence="2 3">
    <name type="scientific">Cuscuta europaea</name>
    <name type="common">European dodder</name>
    <dbReference type="NCBI Taxonomy" id="41803"/>
    <lineage>
        <taxon>Eukaryota</taxon>
        <taxon>Viridiplantae</taxon>
        <taxon>Streptophyta</taxon>
        <taxon>Embryophyta</taxon>
        <taxon>Tracheophyta</taxon>
        <taxon>Spermatophyta</taxon>
        <taxon>Magnoliopsida</taxon>
        <taxon>eudicotyledons</taxon>
        <taxon>Gunneridae</taxon>
        <taxon>Pentapetalae</taxon>
        <taxon>asterids</taxon>
        <taxon>lamiids</taxon>
        <taxon>Solanales</taxon>
        <taxon>Convolvulaceae</taxon>
        <taxon>Cuscuteae</taxon>
        <taxon>Cuscuta</taxon>
        <taxon>Cuscuta subgen. Cuscuta</taxon>
    </lineage>
</organism>
<keyword evidence="1" id="KW-0812">Transmembrane</keyword>
<evidence type="ECO:0000313" key="2">
    <source>
        <dbReference type="EMBL" id="CAH9118820.1"/>
    </source>
</evidence>
<keyword evidence="3" id="KW-1185">Reference proteome</keyword>
<sequence length="158" mass="18605">MLVFPRRTTYSSFRIFGVVLLWNATVHSWSFFGAFLHKPENVLVEEEEDDDSERFFDRRFIWSFNIIQTSHSAHIINSLLSQCHLIQTNVVLIHTDVLIHSGLNGKSKHPLRVTSESIPEPLTRRRDKRSSQLPFIQSFFKNINMYSFLYTFICSPRK</sequence>
<reference evidence="2" key="1">
    <citation type="submission" date="2022-07" db="EMBL/GenBank/DDBJ databases">
        <authorList>
            <person name="Macas J."/>
            <person name="Novak P."/>
            <person name="Neumann P."/>
        </authorList>
    </citation>
    <scope>NUCLEOTIDE SEQUENCE</scope>
</reference>
<feature type="transmembrane region" description="Helical" evidence="1">
    <location>
        <begin position="12"/>
        <end position="36"/>
    </location>
</feature>